<accession>U2NYF1</accession>
<gene>
    <name evidence="1" type="ORF">HMPREF0373_02575</name>
</gene>
<evidence type="ECO:0000313" key="2">
    <source>
        <dbReference type="Proteomes" id="UP000016608"/>
    </source>
</evidence>
<dbReference type="AlphaFoldDB" id="U2NYF1"/>
<dbReference type="Proteomes" id="UP000016608">
    <property type="component" value="Unassembled WGS sequence"/>
</dbReference>
<proteinExistence type="predicted"/>
<name>U2NYF1_EUBRA</name>
<dbReference type="EMBL" id="AWVJ01000160">
    <property type="protein sequence ID" value="ERK43140.1"/>
    <property type="molecule type" value="Genomic_DNA"/>
</dbReference>
<keyword evidence="2" id="KW-1185">Reference proteome</keyword>
<reference evidence="1 2" key="1">
    <citation type="submission" date="2013-06" db="EMBL/GenBank/DDBJ databases">
        <authorList>
            <person name="Weinstock G."/>
            <person name="Sodergren E."/>
            <person name="Lobos E.A."/>
            <person name="Fulton L."/>
            <person name="Fulton R."/>
            <person name="Courtney L."/>
            <person name="Fronick C."/>
            <person name="O'Laughlin M."/>
            <person name="Godfrey J."/>
            <person name="Wilson R.M."/>
            <person name="Miner T."/>
            <person name="Farmer C."/>
            <person name="Delehaunty K."/>
            <person name="Cordes M."/>
            <person name="Minx P."/>
            <person name="Tomlinson C."/>
            <person name="Chen J."/>
            <person name="Wollam A."/>
            <person name="Pepin K.H."/>
            <person name="Bhonagiri V."/>
            <person name="Zhang X."/>
            <person name="Warren W."/>
            <person name="Mitreva M."/>
            <person name="Mardis E.R."/>
            <person name="Wilson R.K."/>
        </authorList>
    </citation>
    <scope>NUCLEOTIDE SEQUENCE [LARGE SCALE GENOMIC DNA]</scope>
    <source>
        <strain evidence="1 2">ATCC 29099</strain>
    </source>
</reference>
<evidence type="ECO:0000313" key="1">
    <source>
        <dbReference type="EMBL" id="ERK43140.1"/>
    </source>
</evidence>
<sequence length="66" mass="7323">MCGDSEKNMSAFADENHAPSFTCVRLGVTNICLKKCKYCKKNVYTILPTGKMMKCVHRNAAKTSGF</sequence>
<protein>
    <submittedName>
        <fullName evidence="1">Uncharacterized protein</fullName>
    </submittedName>
</protein>
<comment type="caution">
    <text evidence="1">The sequence shown here is derived from an EMBL/GenBank/DDBJ whole genome shotgun (WGS) entry which is preliminary data.</text>
</comment>
<dbReference type="HOGENOM" id="CLU_2824702_0_0_9"/>
<organism evidence="1 2">
    <name type="scientific">Eubacterium ramulus ATCC 29099</name>
    <dbReference type="NCBI Taxonomy" id="1256908"/>
    <lineage>
        <taxon>Bacteria</taxon>
        <taxon>Bacillati</taxon>
        <taxon>Bacillota</taxon>
        <taxon>Clostridia</taxon>
        <taxon>Eubacteriales</taxon>
        <taxon>Eubacteriaceae</taxon>
        <taxon>Eubacterium</taxon>
    </lineage>
</organism>